<dbReference type="EMBL" id="JARBHA010000017">
    <property type="protein sequence ID" value="KAJ9676662.1"/>
    <property type="molecule type" value="Genomic_DNA"/>
</dbReference>
<dbReference type="PANTHER" id="PTHR33167:SF4">
    <property type="entry name" value="TRANSCRIPTION FACTOR, PUTATIVE (DUF863)-RELATED"/>
    <property type="match status" value="1"/>
</dbReference>
<evidence type="ECO:0000313" key="2">
    <source>
        <dbReference type="Proteomes" id="UP001168098"/>
    </source>
</evidence>
<comment type="caution">
    <text evidence="1">The sequence shown here is derived from an EMBL/GenBank/DDBJ whole genome shotgun (WGS) entry which is preliminary data.</text>
</comment>
<organism evidence="1 2">
    <name type="scientific">Vitis rotundifolia</name>
    <name type="common">Muscadine grape</name>
    <dbReference type="NCBI Taxonomy" id="103349"/>
    <lineage>
        <taxon>Eukaryota</taxon>
        <taxon>Viridiplantae</taxon>
        <taxon>Streptophyta</taxon>
        <taxon>Embryophyta</taxon>
        <taxon>Tracheophyta</taxon>
        <taxon>Spermatophyta</taxon>
        <taxon>Magnoliopsida</taxon>
        <taxon>eudicotyledons</taxon>
        <taxon>Gunneridae</taxon>
        <taxon>Pentapetalae</taxon>
        <taxon>rosids</taxon>
        <taxon>Vitales</taxon>
        <taxon>Vitaceae</taxon>
        <taxon>Viteae</taxon>
        <taxon>Vitis</taxon>
    </lineage>
</organism>
<name>A0AA38YUA8_VITRO</name>
<keyword evidence="2" id="KW-1185">Reference proteome</keyword>
<protein>
    <submittedName>
        <fullName evidence="1">Uncharacterized protein</fullName>
    </submittedName>
</protein>
<evidence type="ECO:0000313" key="1">
    <source>
        <dbReference type="EMBL" id="KAJ9676662.1"/>
    </source>
</evidence>
<dbReference type="PANTHER" id="PTHR33167">
    <property type="entry name" value="TRANSCRIPTION FACTOR, PUTATIVE (DUF863)-RELATED"/>
    <property type="match status" value="1"/>
</dbReference>
<sequence length="124" mass="13919">MEDLDSGHLRCEGYGCKKMVQRVAQELSHDEPILHEQGSLQLAPHHSKALKIQKGLGTKMQCKGYLLGYHSTRDLNEDSNGGSWPLYYGDETLTNGRYYNGSMPRAIADAYTGYDKDILKHDDA</sequence>
<proteinExistence type="predicted"/>
<dbReference type="AlphaFoldDB" id="A0AA38YUA8"/>
<dbReference type="Proteomes" id="UP001168098">
    <property type="component" value="Unassembled WGS sequence"/>
</dbReference>
<accession>A0AA38YUA8</accession>
<reference evidence="1 2" key="1">
    <citation type="journal article" date="2023" name="BMC Biotechnol.">
        <title>Vitis rotundifolia cv Carlos genome sequencing.</title>
        <authorList>
            <person name="Huff M."/>
            <person name="Hulse-Kemp A."/>
            <person name="Scheffler B."/>
            <person name="Youngblood R."/>
            <person name="Simpson S."/>
            <person name="Babiker E."/>
            <person name="Staton M."/>
        </authorList>
    </citation>
    <scope>NUCLEOTIDE SEQUENCE [LARGE SCALE GENOMIC DNA]</scope>
    <source>
        <tissue evidence="1">Leaf</tissue>
    </source>
</reference>
<gene>
    <name evidence="1" type="ORF">PVL29_021938</name>
</gene>